<accession>A0A9D1DVA0</accession>
<reference evidence="1" key="2">
    <citation type="journal article" date="2021" name="PeerJ">
        <title>Extensive microbial diversity within the chicken gut microbiome revealed by metagenomics and culture.</title>
        <authorList>
            <person name="Gilroy R."/>
            <person name="Ravi A."/>
            <person name="Getino M."/>
            <person name="Pursley I."/>
            <person name="Horton D.L."/>
            <person name="Alikhan N.F."/>
            <person name="Baker D."/>
            <person name="Gharbi K."/>
            <person name="Hall N."/>
            <person name="Watson M."/>
            <person name="Adriaenssens E.M."/>
            <person name="Foster-Nyarko E."/>
            <person name="Jarju S."/>
            <person name="Secka A."/>
            <person name="Antonio M."/>
            <person name="Oren A."/>
            <person name="Chaudhuri R.R."/>
            <person name="La Ragione R."/>
            <person name="Hildebrand F."/>
            <person name="Pallen M.J."/>
        </authorList>
    </citation>
    <scope>NUCLEOTIDE SEQUENCE</scope>
    <source>
        <strain evidence="1">CHK184-20233</strain>
    </source>
</reference>
<dbReference type="InterPro" id="IPR036291">
    <property type="entry name" value="NAD(P)-bd_dom_sf"/>
</dbReference>
<comment type="caution">
    <text evidence="1">The sequence shown here is derived from an EMBL/GenBank/DDBJ whole genome shotgun (WGS) entry which is preliminary data.</text>
</comment>
<evidence type="ECO:0000313" key="2">
    <source>
        <dbReference type="Proteomes" id="UP000824232"/>
    </source>
</evidence>
<dbReference type="Gene3D" id="3.40.50.720">
    <property type="entry name" value="NAD(P)-binding Rossmann-like Domain"/>
    <property type="match status" value="1"/>
</dbReference>
<dbReference type="EMBL" id="DVHC01000062">
    <property type="protein sequence ID" value="HIR59651.1"/>
    <property type="molecule type" value="Genomic_DNA"/>
</dbReference>
<sequence length="353" mass="38478">MKGLRIFQYGCGKMSVYTMKYVIDNGGTIVGAVDINPSVIGKDIGEIMGTANTGVIVEDAKNAEKLLTELKPDCVIVTTMSLLSDLEEPLMLCAKCGVNAITTCEEAFYPMNSNPTLTEKIDKLAKENNCTITGSGYQDAFWGNLITTLIGSSHNITKIKGSSSYNVEDYGIALAKAHGAGLTKEEFEEQVASADEISDEERRKVIESGTYSPSYMWNVNGWLCDKLGLTVVSQRQKCVPQFNDYDIDSSTLGMTVKAGMATGMSAVVTTETKEGITLETECIGKVYNKDEFDKNVWTIYGEPDTTLVIEKPDTVRLTCSAIVNRIPDVIASEAGFIPTSRMGELKYIKESNN</sequence>
<dbReference type="SUPFAM" id="SSF51735">
    <property type="entry name" value="NAD(P)-binding Rossmann-fold domains"/>
    <property type="match status" value="1"/>
</dbReference>
<organism evidence="1 2">
    <name type="scientific">Candidatus Onthousia excrementipullorum</name>
    <dbReference type="NCBI Taxonomy" id="2840884"/>
    <lineage>
        <taxon>Bacteria</taxon>
        <taxon>Bacillati</taxon>
        <taxon>Bacillota</taxon>
        <taxon>Bacilli</taxon>
        <taxon>Candidatus Onthousia</taxon>
    </lineage>
</organism>
<dbReference type="CDD" id="cd24146">
    <property type="entry name" value="nat-AmDH_N_like"/>
    <property type="match status" value="1"/>
</dbReference>
<name>A0A9D1DVA0_9FIRM</name>
<dbReference type="AlphaFoldDB" id="A0A9D1DVA0"/>
<gene>
    <name evidence="1" type="ORF">IAB38_06330</name>
</gene>
<evidence type="ECO:0000313" key="1">
    <source>
        <dbReference type="EMBL" id="HIR59651.1"/>
    </source>
</evidence>
<protein>
    <submittedName>
        <fullName evidence="1">Dihydrodipicolinate reductase</fullName>
    </submittedName>
</protein>
<dbReference type="Proteomes" id="UP000824232">
    <property type="component" value="Unassembled WGS sequence"/>
</dbReference>
<proteinExistence type="predicted"/>
<reference evidence="1" key="1">
    <citation type="submission" date="2020-10" db="EMBL/GenBank/DDBJ databases">
        <authorList>
            <person name="Gilroy R."/>
        </authorList>
    </citation>
    <scope>NUCLEOTIDE SEQUENCE</scope>
    <source>
        <strain evidence="1">CHK184-20233</strain>
    </source>
</reference>